<name>A0A834IS05_RHYFE</name>
<organism evidence="3 4">
    <name type="scientific">Rhynchophorus ferrugineus</name>
    <name type="common">Red palm weevil</name>
    <name type="synonym">Curculio ferrugineus</name>
    <dbReference type="NCBI Taxonomy" id="354439"/>
    <lineage>
        <taxon>Eukaryota</taxon>
        <taxon>Metazoa</taxon>
        <taxon>Ecdysozoa</taxon>
        <taxon>Arthropoda</taxon>
        <taxon>Hexapoda</taxon>
        <taxon>Insecta</taxon>
        <taxon>Pterygota</taxon>
        <taxon>Neoptera</taxon>
        <taxon>Endopterygota</taxon>
        <taxon>Coleoptera</taxon>
        <taxon>Polyphaga</taxon>
        <taxon>Cucujiformia</taxon>
        <taxon>Curculionidae</taxon>
        <taxon>Dryophthorinae</taxon>
        <taxon>Rhynchophorus</taxon>
    </lineage>
</organism>
<dbReference type="EMBL" id="JAACXV010000085">
    <property type="protein sequence ID" value="KAF7283938.1"/>
    <property type="molecule type" value="Genomic_DNA"/>
</dbReference>
<dbReference type="Pfam" id="PF14529">
    <property type="entry name" value="Exo_endo_phos_2"/>
    <property type="match status" value="1"/>
</dbReference>
<dbReference type="PANTHER" id="PTHR36688:SF1">
    <property type="entry name" value="ENDONUCLEASE_EXONUCLEASE_PHOSPHATASE DOMAIN-CONTAINING PROTEIN"/>
    <property type="match status" value="1"/>
</dbReference>
<dbReference type="InterPro" id="IPR000477">
    <property type="entry name" value="RT_dom"/>
</dbReference>
<comment type="caution">
    <text evidence="3">The sequence shown here is derived from an EMBL/GenBank/DDBJ whole genome shotgun (WGS) entry which is preliminary data.</text>
</comment>
<feature type="domain" description="Reverse transcriptase" evidence="2">
    <location>
        <begin position="459"/>
        <end position="725"/>
    </location>
</feature>
<proteinExistence type="predicted"/>
<evidence type="ECO:0000313" key="4">
    <source>
        <dbReference type="Proteomes" id="UP000625711"/>
    </source>
</evidence>
<keyword evidence="1" id="KW-0175">Coiled coil</keyword>
<evidence type="ECO:0000313" key="3">
    <source>
        <dbReference type="EMBL" id="KAF7283938.1"/>
    </source>
</evidence>
<sequence>MFVNEQNIDVMMVSETHFTDKNYLKVPKYKLYHTNHPDDKAHGGTAIIIRDDIKHFEKEKFRKDYLQATSITIEEAHGQLTISAIYCPPKHNNKAEQFQEFFSTLGNRFIAGGDYNAKHLMWGSRIITSKGRELLKAIRKDNLQHISTGEPTYWPSDRNKKPDTIDFCITKNIDPKKCQAESCFDLSSDHSPIIVTISSKITIKDKPPSLCNNRTNWPSFRENLDQNISLNLPLQTEMDIEIAAINLTKNIQEAAYSATPNSETFPRKNTQISCTIQKKIAEKRKLRRNWQQQRTEENKRKFNRAIKELRDLIQIEQNQGIQEYLENLTSTEATDYSLWKATKKLRRSQQHNPPIKTSENNWARSNKEKADIFSKHLKNVFKPFQSQLHKDDENKITSFLDSPFQMDLPHEKLTVKKVKHTIMREINIKKAPGYDLITGKILKELSEKAIKLLTYIFNAMLRINYFPSIWKVAKILMILKPGKIPEDVTSYRPISLLPIISKVFEKLYIKKLNYIIEKRKIIPEHQFGFRNKHGTIEQVHRLVNQINADLNAKRYCSAAFLDISQAFDKVWHTGLQVKLKKLLPHPDYQLLKSYLTDRHFIVNQGDEHTELNPIYSGVPQGSVLGPVLYLLYTADLPTTKITTVATYADDTAILASHEDPVTASINLQTHLEQIQLWLKTWRIKANESKSTHITLTLRRRTCPPVNINHRQFPQAEHVKYLGMHLDRRLTWKKHILSKRKQLGLKLYQMYWLIGRKSKLSLDNKVLLYESILKPIWTYGIQLWGTASKSNISIIQRFQNKVLRAIADAPYYISNKVIQRDIPLEPITSVIQRVCVKYFERVSVHPNVLANQLNMRRDSEVRRLKRLTPPDLITGHM</sequence>
<dbReference type="PANTHER" id="PTHR36688">
    <property type="entry name" value="ENDO/EXONUCLEASE/PHOSPHATASE DOMAIN-CONTAINING PROTEIN"/>
    <property type="match status" value="1"/>
</dbReference>
<feature type="coiled-coil region" evidence="1">
    <location>
        <begin position="292"/>
        <end position="319"/>
    </location>
</feature>
<accession>A0A834IS05</accession>
<evidence type="ECO:0000256" key="1">
    <source>
        <dbReference type="SAM" id="Coils"/>
    </source>
</evidence>
<dbReference type="OrthoDB" id="6817329at2759"/>
<dbReference type="GO" id="GO:0003824">
    <property type="term" value="F:catalytic activity"/>
    <property type="evidence" value="ECO:0007669"/>
    <property type="project" value="InterPro"/>
</dbReference>
<reference evidence="3" key="1">
    <citation type="submission" date="2020-08" db="EMBL/GenBank/DDBJ databases">
        <title>Genome sequencing and assembly of the red palm weevil Rhynchophorus ferrugineus.</title>
        <authorList>
            <person name="Dias G.B."/>
            <person name="Bergman C.M."/>
            <person name="Manee M."/>
        </authorList>
    </citation>
    <scope>NUCLEOTIDE SEQUENCE</scope>
    <source>
        <strain evidence="3">AA-2017</strain>
        <tissue evidence="3">Whole larva</tissue>
    </source>
</reference>
<dbReference type="Pfam" id="PF00078">
    <property type="entry name" value="RVT_1"/>
    <property type="match status" value="1"/>
</dbReference>
<dbReference type="AlphaFoldDB" id="A0A834IS05"/>
<dbReference type="CDD" id="cd01650">
    <property type="entry name" value="RT_nLTR_like"/>
    <property type="match status" value="1"/>
</dbReference>
<dbReference type="InterPro" id="IPR052560">
    <property type="entry name" value="RdDP_mobile_element"/>
</dbReference>
<keyword evidence="4" id="KW-1185">Reference proteome</keyword>
<dbReference type="InterPro" id="IPR043502">
    <property type="entry name" value="DNA/RNA_pol_sf"/>
</dbReference>
<dbReference type="InterPro" id="IPR036691">
    <property type="entry name" value="Endo/exonu/phosph_ase_sf"/>
</dbReference>
<dbReference type="Gene3D" id="3.60.10.10">
    <property type="entry name" value="Endonuclease/exonuclease/phosphatase"/>
    <property type="match status" value="1"/>
</dbReference>
<dbReference type="SUPFAM" id="SSF56672">
    <property type="entry name" value="DNA/RNA polymerases"/>
    <property type="match status" value="1"/>
</dbReference>
<dbReference type="SUPFAM" id="SSF56219">
    <property type="entry name" value="DNase I-like"/>
    <property type="match status" value="1"/>
</dbReference>
<evidence type="ECO:0000259" key="2">
    <source>
        <dbReference type="PROSITE" id="PS50878"/>
    </source>
</evidence>
<dbReference type="GO" id="GO:0071897">
    <property type="term" value="P:DNA biosynthetic process"/>
    <property type="evidence" value="ECO:0007669"/>
    <property type="project" value="UniProtKB-ARBA"/>
</dbReference>
<gene>
    <name evidence="3" type="ORF">GWI33_022765</name>
</gene>
<dbReference type="PROSITE" id="PS50878">
    <property type="entry name" value="RT_POL"/>
    <property type="match status" value="1"/>
</dbReference>
<dbReference type="InterPro" id="IPR005135">
    <property type="entry name" value="Endo/exonuclease/phosphatase"/>
</dbReference>
<protein>
    <recommendedName>
        <fullName evidence="2">Reverse transcriptase domain-containing protein</fullName>
    </recommendedName>
</protein>
<dbReference type="Proteomes" id="UP000625711">
    <property type="component" value="Unassembled WGS sequence"/>
</dbReference>